<proteinExistence type="inferred from homology"/>
<dbReference type="InterPro" id="IPR059188">
    <property type="entry name" value="Znf_CLPX-like"/>
</dbReference>
<dbReference type="Pfam" id="PF06689">
    <property type="entry name" value="zf-C4_ClpX"/>
    <property type="match status" value="1"/>
</dbReference>
<dbReference type="Gene3D" id="6.20.220.10">
    <property type="entry name" value="ClpX chaperone, C4-type zinc finger domain"/>
    <property type="match status" value="1"/>
</dbReference>
<dbReference type="EMBL" id="BNJJ01000006">
    <property type="protein sequence ID" value="GHO84482.1"/>
    <property type="molecule type" value="Genomic_DNA"/>
</dbReference>
<dbReference type="SMART" id="SM00994">
    <property type="entry name" value="zf-C4_ClpX"/>
    <property type="match status" value="1"/>
</dbReference>
<accession>A0ABQ3VEA0</accession>
<gene>
    <name evidence="3" type="ORF">KSZ_24880</name>
</gene>
<feature type="binding site" evidence="1">
    <location>
        <position position="4"/>
    </location>
    <ligand>
        <name>Zn(2+)</name>
        <dbReference type="ChEBI" id="CHEBI:29105"/>
    </ligand>
</feature>
<feature type="binding site" evidence="1">
    <location>
        <position position="30"/>
    </location>
    <ligand>
        <name>Zn(2+)</name>
        <dbReference type="ChEBI" id="CHEBI:29105"/>
    </ligand>
</feature>
<evidence type="ECO:0000313" key="4">
    <source>
        <dbReference type="Proteomes" id="UP000635565"/>
    </source>
</evidence>
<keyword evidence="4" id="KW-1185">Reference proteome</keyword>
<keyword evidence="1" id="KW-0143">Chaperone</keyword>
<comment type="caution">
    <text evidence="3">The sequence shown here is derived from an EMBL/GenBank/DDBJ whole genome shotgun (WGS) entry which is preliminary data.</text>
</comment>
<protein>
    <recommendedName>
        <fullName evidence="2">ClpX-type ZB domain-containing protein</fullName>
    </recommendedName>
</protein>
<dbReference type="InterPro" id="IPR038366">
    <property type="entry name" value="Znf_CppX_C4_sf"/>
</dbReference>
<organism evidence="3 4">
    <name type="scientific">Dictyobacter formicarum</name>
    <dbReference type="NCBI Taxonomy" id="2778368"/>
    <lineage>
        <taxon>Bacteria</taxon>
        <taxon>Bacillati</taxon>
        <taxon>Chloroflexota</taxon>
        <taxon>Ktedonobacteria</taxon>
        <taxon>Ktedonobacterales</taxon>
        <taxon>Dictyobacteraceae</taxon>
        <taxon>Dictyobacter</taxon>
    </lineage>
</organism>
<feature type="binding site" evidence="1">
    <location>
        <position position="27"/>
    </location>
    <ligand>
        <name>Zn(2+)</name>
        <dbReference type="ChEBI" id="CHEBI:29105"/>
    </ligand>
</feature>
<comment type="similarity">
    <text evidence="1">Belongs to the ClpX chaperone family.</text>
</comment>
<feature type="domain" description="ClpX-type ZB" evidence="2">
    <location>
        <begin position="1"/>
        <end position="46"/>
    </location>
</feature>
<reference evidence="3 4" key="1">
    <citation type="journal article" date="2021" name="Int. J. Syst. Evol. Microbiol.">
        <title>Reticulibacter mediterranei gen. nov., sp. nov., within the new family Reticulibacteraceae fam. nov., and Ktedonospora formicarum gen. nov., sp. nov., Ktedonobacter robiniae sp. nov., Dictyobacter formicarum sp. nov. and Dictyobacter arantiisoli sp. nov., belonging to the class Ktedonobacteria.</title>
        <authorList>
            <person name="Yabe S."/>
            <person name="Zheng Y."/>
            <person name="Wang C.M."/>
            <person name="Sakai Y."/>
            <person name="Abe K."/>
            <person name="Yokota A."/>
            <person name="Donadio S."/>
            <person name="Cavaletti L."/>
            <person name="Monciardini P."/>
        </authorList>
    </citation>
    <scope>NUCLEOTIDE SEQUENCE [LARGE SCALE GENOMIC DNA]</scope>
    <source>
        <strain evidence="3 4">SOSP1-9</strain>
    </source>
</reference>
<dbReference type="InterPro" id="IPR010603">
    <property type="entry name" value="Znf_CppX_C4"/>
</dbReference>
<dbReference type="SUPFAM" id="SSF57716">
    <property type="entry name" value="Glucocorticoid receptor-like (DNA-binding domain)"/>
    <property type="match status" value="1"/>
</dbReference>
<name>A0ABQ3VEA0_9CHLR</name>
<evidence type="ECO:0000259" key="2">
    <source>
        <dbReference type="PROSITE" id="PS51902"/>
    </source>
</evidence>
<evidence type="ECO:0000313" key="3">
    <source>
        <dbReference type="EMBL" id="GHO84482.1"/>
    </source>
</evidence>
<dbReference type="PROSITE" id="PS51902">
    <property type="entry name" value="CLPX_ZB"/>
    <property type="match status" value="1"/>
</dbReference>
<dbReference type="Proteomes" id="UP000635565">
    <property type="component" value="Unassembled WGS sequence"/>
</dbReference>
<evidence type="ECO:0000256" key="1">
    <source>
        <dbReference type="PROSITE-ProRule" id="PRU01250"/>
    </source>
</evidence>
<keyword evidence="1" id="KW-0479">Metal-binding</keyword>
<keyword evidence="1" id="KW-0862">Zinc</keyword>
<feature type="binding site" evidence="1">
    <location>
        <position position="7"/>
    </location>
    <ligand>
        <name>Zn(2+)</name>
        <dbReference type="ChEBI" id="CHEBI:29105"/>
    </ligand>
</feature>
<sequence>MARCSFCGRHSSDVRRMIAGPGAAYICDDCLQLCNDILRDPTPFSTAALELASRPPVVVAAPSLGTERNENTAAREPLRTVTLEIEQKQQGMTLILHRILYYQDFFELQYLWIRPPFTAGFAFVPRIIFFLKDNTGTQWTGDRGGMILARPDLASGPNNAVYQGTARFRPSPSSEARTLTIRAADPLGQFEPLPAQPWQFEITLA</sequence>